<keyword evidence="4" id="KW-1185">Reference proteome</keyword>
<evidence type="ECO:0000313" key="3">
    <source>
        <dbReference type="EMBL" id="KAF3335645.1"/>
    </source>
</evidence>
<feature type="compositionally biased region" description="Basic residues" evidence="1">
    <location>
        <begin position="174"/>
        <end position="192"/>
    </location>
</feature>
<evidence type="ECO:0000256" key="1">
    <source>
        <dbReference type="SAM" id="MobiDB-lite"/>
    </source>
</evidence>
<protein>
    <submittedName>
        <fullName evidence="3">Uncharacterized protein</fullName>
    </submittedName>
</protein>
<organism evidence="3 4">
    <name type="scientific">Carex littledalei</name>
    <dbReference type="NCBI Taxonomy" id="544730"/>
    <lineage>
        <taxon>Eukaryota</taxon>
        <taxon>Viridiplantae</taxon>
        <taxon>Streptophyta</taxon>
        <taxon>Embryophyta</taxon>
        <taxon>Tracheophyta</taxon>
        <taxon>Spermatophyta</taxon>
        <taxon>Magnoliopsida</taxon>
        <taxon>Liliopsida</taxon>
        <taxon>Poales</taxon>
        <taxon>Cyperaceae</taxon>
        <taxon>Cyperoideae</taxon>
        <taxon>Cariceae</taxon>
        <taxon>Carex</taxon>
        <taxon>Carex subgen. Euthyceras</taxon>
    </lineage>
</organism>
<accession>A0A833QVE5</accession>
<dbReference type="Proteomes" id="UP000623129">
    <property type="component" value="Unassembled WGS sequence"/>
</dbReference>
<keyword evidence="2" id="KW-0472">Membrane</keyword>
<keyword evidence="2" id="KW-0812">Transmembrane</keyword>
<evidence type="ECO:0000256" key="2">
    <source>
        <dbReference type="SAM" id="Phobius"/>
    </source>
</evidence>
<evidence type="ECO:0000313" key="4">
    <source>
        <dbReference type="Proteomes" id="UP000623129"/>
    </source>
</evidence>
<feature type="region of interest" description="Disordered" evidence="1">
    <location>
        <begin position="131"/>
        <end position="161"/>
    </location>
</feature>
<dbReference type="PANTHER" id="PTHR35278:SF4">
    <property type="entry name" value="TRANSMEMBRANE PROTEIN"/>
    <property type="match status" value="1"/>
</dbReference>
<comment type="caution">
    <text evidence="3">The sequence shown here is derived from an EMBL/GenBank/DDBJ whole genome shotgun (WGS) entry which is preliminary data.</text>
</comment>
<proteinExistence type="predicted"/>
<feature type="compositionally biased region" description="Basic residues" evidence="1">
    <location>
        <begin position="146"/>
        <end position="161"/>
    </location>
</feature>
<sequence length="220" mass="25617">MGAAVSRAASGLGEVLGNSVTAPFKALFGANCDGICAGTWDIPCFIEHLCISSLFRLFLVSILSFITMFFVYLLFQVGILQCVCRNCFKMSCVTCKAYFNAMEEISCFLWYKLRNTKRVYRHRFGDLEEGFSSSYSDDSSSERRSTRVYRRRRSVRERRKDHMRRSLYLRRHSSNGKRRYRSGGRSRHHVRVKTREVSVHVKGPSGYRRENHLFNRTGFR</sequence>
<dbReference type="OrthoDB" id="1916120at2759"/>
<keyword evidence="2" id="KW-1133">Transmembrane helix</keyword>
<gene>
    <name evidence="3" type="ORF">FCM35_KLT20152</name>
</gene>
<dbReference type="PANTHER" id="PTHR35278">
    <property type="entry name" value="TRANSMEMBRANE PROTEIN-RELATED"/>
    <property type="match status" value="1"/>
</dbReference>
<dbReference type="EMBL" id="SWLB01000008">
    <property type="protein sequence ID" value="KAF3335645.1"/>
    <property type="molecule type" value="Genomic_DNA"/>
</dbReference>
<feature type="transmembrane region" description="Helical" evidence="2">
    <location>
        <begin position="54"/>
        <end position="75"/>
    </location>
</feature>
<reference evidence="3" key="1">
    <citation type="submission" date="2020-01" db="EMBL/GenBank/DDBJ databases">
        <title>Genome sequence of Kobresia littledalei, the first chromosome-level genome in the family Cyperaceae.</title>
        <authorList>
            <person name="Qu G."/>
        </authorList>
    </citation>
    <scope>NUCLEOTIDE SEQUENCE</scope>
    <source>
        <strain evidence="3">C.B.Clarke</strain>
        <tissue evidence="3">Leaf</tissue>
    </source>
</reference>
<dbReference type="AlphaFoldDB" id="A0A833QVE5"/>
<name>A0A833QVE5_9POAL</name>
<feature type="region of interest" description="Disordered" evidence="1">
    <location>
        <begin position="174"/>
        <end position="195"/>
    </location>
</feature>